<dbReference type="Gene3D" id="3.30.920.10">
    <property type="entry name" value="Frataxin/CyaY"/>
    <property type="match status" value="1"/>
</dbReference>
<accession>A0ABQ6E647</accession>
<dbReference type="PROSITE" id="PS50810">
    <property type="entry name" value="FRATAXIN_2"/>
    <property type="match status" value="1"/>
</dbReference>
<reference evidence="6" key="1">
    <citation type="journal article" date="2019" name="Int. J. Syst. Evol. Microbiol.">
        <title>The Global Catalogue of Microorganisms (GCM) 10K type strain sequencing project: providing services to taxonomists for standard genome sequencing and annotation.</title>
        <authorList>
            <consortium name="The Broad Institute Genomics Platform"/>
            <consortium name="The Broad Institute Genome Sequencing Center for Infectious Disease"/>
            <person name="Wu L."/>
            <person name="Ma J."/>
        </authorList>
    </citation>
    <scope>NUCLEOTIDE SEQUENCE [LARGE SCALE GENOMIC DNA]</scope>
    <source>
        <strain evidence="6">NBRC 103166</strain>
    </source>
</reference>
<dbReference type="SUPFAM" id="SSF55387">
    <property type="entry name" value="Frataxin/Nqo15-like"/>
    <property type="match status" value="1"/>
</dbReference>
<evidence type="ECO:0000256" key="2">
    <source>
        <dbReference type="ARBA" id="ARBA00022723"/>
    </source>
</evidence>
<keyword evidence="2 4" id="KW-0479">Metal-binding</keyword>
<comment type="function">
    <text evidence="4">Involved in iron-sulfur (Fe-S) cluster assembly. May act as a regulator of Fe-S biogenesis.</text>
</comment>
<evidence type="ECO:0000256" key="3">
    <source>
        <dbReference type="ARBA" id="ARBA00023004"/>
    </source>
</evidence>
<dbReference type="PANTHER" id="PTHR16821:SF2">
    <property type="entry name" value="FRATAXIN, MITOCHONDRIAL"/>
    <property type="match status" value="1"/>
</dbReference>
<dbReference type="InterPro" id="IPR036524">
    <property type="entry name" value="Frataxin/CyaY_sf"/>
</dbReference>
<dbReference type="EMBL" id="BSPQ01000030">
    <property type="protein sequence ID" value="GLS92675.1"/>
    <property type="molecule type" value="Genomic_DNA"/>
</dbReference>
<dbReference type="InterPro" id="IPR047584">
    <property type="entry name" value="CyaY"/>
</dbReference>
<evidence type="ECO:0000313" key="5">
    <source>
        <dbReference type="EMBL" id="GLS92675.1"/>
    </source>
</evidence>
<keyword evidence="3 4" id="KW-0408">Iron</keyword>
<dbReference type="HAMAP" id="MF_00142">
    <property type="entry name" value="CyaY"/>
    <property type="match status" value="1"/>
</dbReference>
<keyword evidence="6" id="KW-1185">Reference proteome</keyword>
<dbReference type="PANTHER" id="PTHR16821">
    <property type="entry name" value="FRATAXIN"/>
    <property type="match status" value="1"/>
</dbReference>
<name>A0ABQ6E647_9GAMM</name>
<gene>
    <name evidence="4 5" type="primary">cyaY</name>
    <name evidence="5" type="ORF">GCM10007916_37470</name>
</gene>
<dbReference type="NCBIfam" id="TIGR03421">
    <property type="entry name" value="FeS_CyaY"/>
    <property type="match status" value="1"/>
</dbReference>
<sequence>MNDSQFQQLADELYQTIEDCIEESGADVDYDQNGGLLTLEFENRSKLIINRQQPLHQVWLATLENGHHYDYVDGKWIDDRSGDEFLTFLSQAIFKQSAEKVTFD</sequence>
<dbReference type="PROSITE" id="PS01344">
    <property type="entry name" value="FRATAXIN_1"/>
    <property type="match status" value="1"/>
</dbReference>
<dbReference type="Pfam" id="PF01491">
    <property type="entry name" value="Frataxin_Cyay"/>
    <property type="match status" value="1"/>
</dbReference>
<evidence type="ECO:0000313" key="6">
    <source>
        <dbReference type="Proteomes" id="UP001157353"/>
    </source>
</evidence>
<dbReference type="SMART" id="SM01219">
    <property type="entry name" value="Frataxin_Cyay"/>
    <property type="match status" value="1"/>
</dbReference>
<dbReference type="InterPro" id="IPR002908">
    <property type="entry name" value="Frataxin/CyaY"/>
</dbReference>
<dbReference type="CDD" id="cd00503">
    <property type="entry name" value="Frataxin"/>
    <property type="match status" value="1"/>
</dbReference>
<dbReference type="InterPro" id="IPR020895">
    <property type="entry name" value="Frataxin_CS"/>
</dbReference>
<evidence type="ECO:0000256" key="4">
    <source>
        <dbReference type="HAMAP-Rule" id="MF_00142"/>
    </source>
</evidence>
<comment type="caution">
    <text evidence="5">The sequence shown here is derived from an EMBL/GenBank/DDBJ whole genome shotgun (WGS) entry which is preliminary data.</text>
</comment>
<protein>
    <recommendedName>
        <fullName evidence="4">Iron-sulfur cluster assembly protein CyaY</fullName>
    </recommendedName>
</protein>
<dbReference type="RefSeq" id="WP_284205817.1">
    <property type="nucleotide sequence ID" value="NZ_BSPQ01000030.1"/>
</dbReference>
<comment type="similarity">
    <text evidence="1 4">Belongs to the frataxin family.</text>
</comment>
<evidence type="ECO:0000256" key="1">
    <source>
        <dbReference type="ARBA" id="ARBA00008183"/>
    </source>
</evidence>
<proteinExistence type="inferred from homology"/>
<dbReference type="Proteomes" id="UP001157353">
    <property type="component" value="Unassembled WGS sequence"/>
</dbReference>
<organism evidence="5 6">
    <name type="scientific">Psychromonas marina</name>
    <dbReference type="NCBI Taxonomy" id="88364"/>
    <lineage>
        <taxon>Bacteria</taxon>
        <taxon>Pseudomonadati</taxon>
        <taxon>Pseudomonadota</taxon>
        <taxon>Gammaproteobacteria</taxon>
        <taxon>Alteromonadales</taxon>
        <taxon>Psychromonadaceae</taxon>
        <taxon>Psychromonas</taxon>
    </lineage>
</organism>